<dbReference type="EMBL" id="UINC01054042">
    <property type="protein sequence ID" value="SVB71292.1"/>
    <property type="molecule type" value="Genomic_DNA"/>
</dbReference>
<name>A0A382G8X8_9ZZZZ</name>
<sequence>VTVVVGTGGVLDRFGQKVTVEDPATVLGWDLAISEVLDHRGDPDVRLTELTARDEAFVMGLIVTLAGSVLGGDDPRSPTVRDALRELQGRCGEATVRERDHAA</sequence>
<proteinExistence type="predicted"/>
<feature type="non-terminal residue" evidence="1">
    <location>
        <position position="103"/>
    </location>
</feature>
<organism evidence="1">
    <name type="scientific">marine metagenome</name>
    <dbReference type="NCBI Taxonomy" id="408172"/>
    <lineage>
        <taxon>unclassified sequences</taxon>
        <taxon>metagenomes</taxon>
        <taxon>ecological metagenomes</taxon>
    </lineage>
</organism>
<feature type="non-terminal residue" evidence="1">
    <location>
        <position position="1"/>
    </location>
</feature>
<reference evidence="1" key="1">
    <citation type="submission" date="2018-05" db="EMBL/GenBank/DDBJ databases">
        <authorList>
            <person name="Lanie J.A."/>
            <person name="Ng W.-L."/>
            <person name="Kazmierczak K.M."/>
            <person name="Andrzejewski T.M."/>
            <person name="Davidsen T.M."/>
            <person name="Wayne K.J."/>
            <person name="Tettelin H."/>
            <person name="Glass J.I."/>
            <person name="Rusch D."/>
            <person name="Podicherti R."/>
            <person name="Tsui H.-C.T."/>
            <person name="Winkler M.E."/>
        </authorList>
    </citation>
    <scope>NUCLEOTIDE SEQUENCE</scope>
</reference>
<accession>A0A382G8X8</accession>
<dbReference type="AlphaFoldDB" id="A0A382G8X8"/>
<gene>
    <name evidence="1" type="ORF">METZ01_LOCUS224146</name>
</gene>
<evidence type="ECO:0000313" key="1">
    <source>
        <dbReference type="EMBL" id="SVB71292.1"/>
    </source>
</evidence>
<protein>
    <submittedName>
        <fullName evidence="1">Uncharacterized protein</fullName>
    </submittedName>
</protein>